<keyword evidence="2" id="KW-0812">Transmembrane</keyword>
<dbReference type="EMBL" id="ML977314">
    <property type="protein sequence ID" value="KAF2120133.1"/>
    <property type="molecule type" value="Genomic_DNA"/>
</dbReference>
<feature type="transmembrane region" description="Helical" evidence="2">
    <location>
        <begin position="34"/>
        <end position="57"/>
    </location>
</feature>
<evidence type="ECO:0000313" key="3">
    <source>
        <dbReference type="EMBL" id="KAF2120133.1"/>
    </source>
</evidence>
<evidence type="ECO:0000256" key="2">
    <source>
        <dbReference type="SAM" id="Phobius"/>
    </source>
</evidence>
<dbReference type="AlphaFoldDB" id="A0A6A5ZMP1"/>
<feature type="compositionally biased region" description="Basic and acidic residues" evidence="1">
    <location>
        <begin position="205"/>
        <end position="224"/>
    </location>
</feature>
<feature type="transmembrane region" description="Helical" evidence="2">
    <location>
        <begin position="69"/>
        <end position="87"/>
    </location>
</feature>
<keyword evidence="2" id="KW-0472">Membrane</keyword>
<feature type="transmembrane region" description="Helical" evidence="2">
    <location>
        <begin position="99"/>
        <end position="129"/>
    </location>
</feature>
<organism evidence="3 4">
    <name type="scientific">Lophiotrema nucula</name>
    <dbReference type="NCBI Taxonomy" id="690887"/>
    <lineage>
        <taxon>Eukaryota</taxon>
        <taxon>Fungi</taxon>
        <taxon>Dikarya</taxon>
        <taxon>Ascomycota</taxon>
        <taxon>Pezizomycotina</taxon>
        <taxon>Dothideomycetes</taxon>
        <taxon>Pleosporomycetidae</taxon>
        <taxon>Pleosporales</taxon>
        <taxon>Lophiotremataceae</taxon>
        <taxon>Lophiotrema</taxon>
    </lineage>
</organism>
<gene>
    <name evidence="3" type="ORF">BDV96DRAFT_641985</name>
</gene>
<dbReference type="Proteomes" id="UP000799770">
    <property type="component" value="Unassembled WGS sequence"/>
</dbReference>
<evidence type="ECO:0000256" key="1">
    <source>
        <dbReference type="SAM" id="MobiDB-lite"/>
    </source>
</evidence>
<feature type="region of interest" description="Disordered" evidence="1">
    <location>
        <begin position="165"/>
        <end position="237"/>
    </location>
</feature>
<evidence type="ECO:0000313" key="4">
    <source>
        <dbReference type="Proteomes" id="UP000799770"/>
    </source>
</evidence>
<reference evidence="3" key="1">
    <citation type="journal article" date="2020" name="Stud. Mycol.">
        <title>101 Dothideomycetes genomes: a test case for predicting lifestyles and emergence of pathogens.</title>
        <authorList>
            <person name="Haridas S."/>
            <person name="Albert R."/>
            <person name="Binder M."/>
            <person name="Bloem J."/>
            <person name="Labutti K."/>
            <person name="Salamov A."/>
            <person name="Andreopoulos B."/>
            <person name="Baker S."/>
            <person name="Barry K."/>
            <person name="Bills G."/>
            <person name="Bluhm B."/>
            <person name="Cannon C."/>
            <person name="Castanera R."/>
            <person name="Culley D."/>
            <person name="Daum C."/>
            <person name="Ezra D."/>
            <person name="Gonzalez J."/>
            <person name="Henrissat B."/>
            <person name="Kuo A."/>
            <person name="Liang C."/>
            <person name="Lipzen A."/>
            <person name="Lutzoni F."/>
            <person name="Magnuson J."/>
            <person name="Mondo S."/>
            <person name="Nolan M."/>
            <person name="Ohm R."/>
            <person name="Pangilinan J."/>
            <person name="Park H.-J."/>
            <person name="Ramirez L."/>
            <person name="Alfaro M."/>
            <person name="Sun H."/>
            <person name="Tritt A."/>
            <person name="Yoshinaga Y."/>
            <person name="Zwiers L.-H."/>
            <person name="Turgeon B."/>
            <person name="Goodwin S."/>
            <person name="Spatafora J."/>
            <person name="Crous P."/>
            <person name="Grigoriev I."/>
        </authorList>
    </citation>
    <scope>NUCLEOTIDE SEQUENCE</scope>
    <source>
        <strain evidence="3">CBS 627.86</strain>
    </source>
</reference>
<protein>
    <submittedName>
        <fullName evidence="3">Uncharacterized protein</fullName>
    </submittedName>
</protein>
<proteinExistence type="predicted"/>
<feature type="compositionally biased region" description="Basic and acidic residues" evidence="1">
    <location>
        <begin position="165"/>
        <end position="185"/>
    </location>
</feature>
<keyword evidence="2" id="KW-1133">Transmembrane helix</keyword>
<accession>A0A6A5ZMP1</accession>
<feature type="transmembrane region" description="Helical" evidence="2">
    <location>
        <begin position="135"/>
        <end position="158"/>
    </location>
</feature>
<keyword evidence="4" id="KW-1185">Reference proteome</keyword>
<name>A0A6A5ZMP1_9PLEO</name>
<sequence length="237" mass="25780">MPGDVSQPSAGDPAVAAHSNSTLRPRILGITSNYARTTIAIGIIVSYAALFAFSTQIPNALPVDSVAAPFYWFILNTLVISALSIAVHGVTTFDRAHPLIFVLDIGFVVPATYVIPATYVFSCLALLAITGDAEVIFMACYFILPIIVAFIGVLLILLTPSEDERRQRPATRENRKTRREAEKSAAKQPGDRVGVTRLRSGQSSKQDRKELVKHIRDKMDKRGSEGNINDELGEGLV</sequence>